<dbReference type="InterPro" id="IPR052444">
    <property type="entry name" value="Spz/Toll_ligand-like"/>
</dbReference>
<keyword evidence="1" id="KW-0732">Signal</keyword>
<keyword evidence="3" id="KW-0325">Glycoprotein</keyword>
<proteinExistence type="predicted"/>
<dbReference type="Proteomes" id="UP001187531">
    <property type="component" value="Unassembled WGS sequence"/>
</dbReference>
<dbReference type="AlphaFoldDB" id="A0AA88LJT9"/>
<dbReference type="FunFam" id="2.10.90.10:FF:000035">
    <property type="entry name" value="Spz1"/>
    <property type="match status" value="1"/>
</dbReference>
<evidence type="ECO:0000256" key="3">
    <source>
        <dbReference type="ARBA" id="ARBA00023180"/>
    </source>
</evidence>
<feature type="domain" description="Spaetzle" evidence="5">
    <location>
        <begin position="217"/>
        <end position="311"/>
    </location>
</feature>
<dbReference type="GO" id="GO:0005615">
    <property type="term" value="C:extracellular space"/>
    <property type="evidence" value="ECO:0007669"/>
    <property type="project" value="UniProtKB-ARBA"/>
</dbReference>
<feature type="compositionally biased region" description="Basic and acidic residues" evidence="4">
    <location>
        <begin position="58"/>
        <end position="75"/>
    </location>
</feature>
<dbReference type="PANTHER" id="PTHR23199">
    <property type="entry name" value="NEUROTROPHIN 1-RELATED"/>
    <property type="match status" value="1"/>
</dbReference>
<evidence type="ECO:0000259" key="5">
    <source>
        <dbReference type="Pfam" id="PF16077"/>
    </source>
</evidence>
<dbReference type="InterPro" id="IPR032104">
    <property type="entry name" value="Spaetzle"/>
</dbReference>
<feature type="compositionally biased region" description="Basic and acidic residues" evidence="4">
    <location>
        <begin position="32"/>
        <end position="42"/>
    </location>
</feature>
<name>A0AA88LJT9_ARTSF</name>
<dbReference type="GO" id="GO:0005121">
    <property type="term" value="F:Toll binding"/>
    <property type="evidence" value="ECO:0007669"/>
    <property type="project" value="TreeGrafter"/>
</dbReference>
<accession>A0AA88LJT9</accession>
<evidence type="ECO:0000313" key="7">
    <source>
        <dbReference type="Proteomes" id="UP001187531"/>
    </source>
</evidence>
<dbReference type="Gene3D" id="2.10.90.10">
    <property type="entry name" value="Cystine-knot cytokines"/>
    <property type="match status" value="1"/>
</dbReference>
<sequence>MSFAYKVRTDVQKDVAERQAVLLLTSAAAARAEADAKAEADPYRPQQKPAYREPYAPKPHEPYPSKYPHEQHSAYDQKYPAHGKPSYGKPSYGPSYEKPYGKPVYDSSYEKPYGKPAYESSYEKPYGKPDYCDPKLPPKCETNGTNFCLEDYEYPEYEIKAAIEADYYLGKKYSDVPEQSADDLVDGLTRYQEEAFDYSYYSGPLVDKTHWIGPEGYICPSDVTYARPKRARNVNGEWRVIVQDVLYYTQTQRMETCLFPGGDCRTIAPCYKSQCLQKYVYHRMLSFDPCDTYKGLFIDIYRLPSACSCHIPY</sequence>
<dbReference type="GO" id="GO:0045087">
    <property type="term" value="P:innate immune response"/>
    <property type="evidence" value="ECO:0007669"/>
    <property type="project" value="TreeGrafter"/>
</dbReference>
<gene>
    <name evidence="6" type="ORF">QYM36_000792</name>
</gene>
<reference evidence="6" key="1">
    <citation type="submission" date="2023-07" db="EMBL/GenBank/DDBJ databases">
        <title>Chromosome-level genome assembly of Artemia franciscana.</title>
        <authorList>
            <person name="Jo E."/>
        </authorList>
    </citation>
    <scope>NUCLEOTIDE SEQUENCE</scope>
    <source>
        <tissue evidence="6">Whole body</tissue>
    </source>
</reference>
<dbReference type="GO" id="GO:0021556">
    <property type="term" value="P:central nervous system formation"/>
    <property type="evidence" value="ECO:0007669"/>
    <property type="project" value="TreeGrafter"/>
</dbReference>
<organism evidence="6 7">
    <name type="scientific">Artemia franciscana</name>
    <name type="common">Brine shrimp</name>
    <name type="synonym">Artemia sanfranciscana</name>
    <dbReference type="NCBI Taxonomy" id="6661"/>
    <lineage>
        <taxon>Eukaryota</taxon>
        <taxon>Metazoa</taxon>
        <taxon>Ecdysozoa</taxon>
        <taxon>Arthropoda</taxon>
        <taxon>Crustacea</taxon>
        <taxon>Branchiopoda</taxon>
        <taxon>Anostraca</taxon>
        <taxon>Artemiidae</taxon>
        <taxon>Artemia</taxon>
    </lineage>
</organism>
<dbReference type="InterPro" id="IPR029034">
    <property type="entry name" value="Cystine-knot_cytokine"/>
</dbReference>
<keyword evidence="7" id="KW-1185">Reference proteome</keyword>
<feature type="region of interest" description="Disordered" evidence="4">
    <location>
        <begin position="31"/>
        <end position="94"/>
    </location>
</feature>
<comment type="caution">
    <text evidence="6">The sequence shown here is derived from an EMBL/GenBank/DDBJ whole genome shotgun (WGS) entry which is preliminary data.</text>
</comment>
<dbReference type="GO" id="GO:0008083">
    <property type="term" value="F:growth factor activity"/>
    <property type="evidence" value="ECO:0007669"/>
    <property type="project" value="TreeGrafter"/>
</dbReference>
<dbReference type="Pfam" id="PF16077">
    <property type="entry name" value="Spaetzle"/>
    <property type="match status" value="1"/>
</dbReference>
<dbReference type="SUPFAM" id="SSF57501">
    <property type="entry name" value="Cystine-knot cytokines"/>
    <property type="match status" value="1"/>
</dbReference>
<dbReference type="EMBL" id="JAVRJZ010000002">
    <property type="protein sequence ID" value="KAK2726461.1"/>
    <property type="molecule type" value="Genomic_DNA"/>
</dbReference>
<evidence type="ECO:0000313" key="6">
    <source>
        <dbReference type="EMBL" id="KAK2726461.1"/>
    </source>
</evidence>
<evidence type="ECO:0000256" key="4">
    <source>
        <dbReference type="SAM" id="MobiDB-lite"/>
    </source>
</evidence>
<evidence type="ECO:0000256" key="2">
    <source>
        <dbReference type="ARBA" id="ARBA00023157"/>
    </source>
</evidence>
<evidence type="ECO:0000256" key="1">
    <source>
        <dbReference type="ARBA" id="ARBA00022729"/>
    </source>
</evidence>
<protein>
    <recommendedName>
        <fullName evidence="5">Spaetzle domain-containing protein</fullName>
    </recommendedName>
</protein>
<dbReference type="PANTHER" id="PTHR23199:SF12">
    <property type="entry name" value="NEUROTROPHIN 1-RELATED"/>
    <property type="match status" value="1"/>
</dbReference>
<keyword evidence="2" id="KW-1015">Disulfide bond</keyword>